<organism evidence="1">
    <name type="scientific">Rhizophora mucronata</name>
    <name type="common">Asiatic mangrove</name>
    <dbReference type="NCBI Taxonomy" id="61149"/>
    <lineage>
        <taxon>Eukaryota</taxon>
        <taxon>Viridiplantae</taxon>
        <taxon>Streptophyta</taxon>
        <taxon>Embryophyta</taxon>
        <taxon>Tracheophyta</taxon>
        <taxon>Spermatophyta</taxon>
        <taxon>Magnoliopsida</taxon>
        <taxon>eudicotyledons</taxon>
        <taxon>Gunneridae</taxon>
        <taxon>Pentapetalae</taxon>
        <taxon>rosids</taxon>
        <taxon>fabids</taxon>
        <taxon>Malpighiales</taxon>
        <taxon>Rhizophoraceae</taxon>
        <taxon>Rhizophora</taxon>
    </lineage>
</organism>
<dbReference type="EMBL" id="GGEC01025194">
    <property type="protein sequence ID" value="MBX05678.1"/>
    <property type="molecule type" value="Transcribed_RNA"/>
</dbReference>
<protein>
    <submittedName>
        <fullName evidence="1">Calpain</fullName>
    </submittedName>
</protein>
<proteinExistence type="predicted"/>
<reference evidence="1" key="1">
    <citation type="submission" date="2018-02" db="EMBL/GenBank/DDBJ databases">
        <title>Rhizophora mucronata_Transcriptome.</title>
        <authorList>
            <person name="Meera S.P."/>
            <person name="Sreeshan A."/>
            <person name="Augustine A."/>
        </authorList>
    </citation>
    <scope>NUCLEOTIDE SEQUENCE</scope>
    <source>
        <tissue evidence="1">Leaf</tissue>
    </source>
</reference>
<dbReference type="AlphaFoldDB" id="A0A2P2KJ02"/>
<evidence type="ECO:0000313" key="1">
    <source>
        <dbReference type="EMBL" id="MBX05678.1"/>
    </source>
</evidence>
<sequence length="94" mass="10092">MALYFSRTSVGYTMPFSLFICMGGCHISSSGAYNVGMLASCDIGPRHNWSGGNIGWHCSSLGILFNHALVENTMAKFKGSCHSSSSCRCLTLCI</sequence>
<accession>A0A2P2KJ02</accession>
<name>A0A2P2KJ02_RHIMU</name>